<dbReference type="EMBL" id="CP047423">
    <property type="protein sequence ID" value="QPD02608.1"/>
    <property type="molecule type" value="Genomic_DNA"/>
</dbReference>
<proteinExistence type="predicted"/>
<organism evidence="1 2">
    <name type="scientific">Candidatus Nitrospira kreftii</name>
    <dbReference type="NCBI Taxonomy" id="2652173"/>
    <lineage>
        <taxon>Bacteria</taxon>
        <taxon>Pseudomonadati</taxon>
        <taxon>Nitrospirota</taxon>
        <taxon>Nitrospiria</taxon>
        <taxon>Nitrospirales</taxon>
        <taxon>Nitrospiraceae</taxon>
        <taxon>Nitrospira</taxon>
    </lineage>
</organism>
<evidence type="ECO:0000313" key="1">
    <source>
        <dbReference type="EMBL" id="QPD02608.1"/>
    </source>
</evidence>
<protein>
    <submittedName>
        <fullName evidence="1">Uncharacterized protein</fullName>
    </submittedName>
</protein>
<evidence type="ECO:0000313" key="2">
    <source>
        <dbReference type="Proteomes" id="UP000593737"/>
    </source>
</evidence>
<accession>A0A7S8FB56</accession>
<gene>
    <name evidence="1" type="ORF">Nkreftii_000382</name>
</gene>
<dbReference type="KEGG" id="nkf:Nkreftii_000382"/>
<dbReference type="Proteomes" id="UP000593737">
    <property type="component" value="Chromosome"/>
</dbReference>
<reference evidence="1 2" key="1">
    <citation type="journal article" date="2020" name="ISME J.">
        <title>Enrichment and physiological characterization of a novel comammox Nitrospira indicates ammonium inhibition of complete nitrification.</title>
        <authorList>
            <person name="Sakoula D."/>
            <person name="Koch H."/>
            <person name="Frank J."/>
            <person name="Jetten M.S.M."/>
            <person name="van Kessel M.A.H.J."/>
            <person name="Lucker S."/>
        </authorList>
    </citation>
    <scope>NUCLEOTIDE SEQUENCE [LARGE SCALE GENOMIC DNA]</scope>
    <source>
        <strain evidence="1">Comreactor17</strain>
    </source>
</reference>
<dbReference type="AlphaFoldDB" id="A0A7S8FB56"/>
<name>A0A7S8FB56_9BACT</name>
<sequence>MARHALRGNSLLPPLRGSGTIQSTPTMIGYELMVLAL</sequence>